<reference evidence="2 3" key="1">
    <citation type="journal article" date="2018" name="Biotechnol. Adv.">
        <title>Improved genomic resources and new bioinformatic workflow for the carcinogenic parasite Clonorchis sinensis: Biotechnological implications.</title>
        <authorList>
            <person name="Wang D."/>
            <person name="Korhonen P.K."/>
            <person name="Gasser R.B."/>
            <person name="Young N.D."/>
        </authorList>
    </citation>
    <scope>NUCLEOTIDE SEQUENCE [LARGE SCALE GENOMIC DNA]</scope>
    <source>
        <strain evidence="2">Cs-k2</strain>
    </source>
</reference>
<evidence type="ECO:0000313" key="3">
    <source>
        <dbReference type="Proteomes" id="UP000286415"/>
    </source>
</evidence>
<evidence type="ECO:0000313" key="2">
    <source>
        <dbReference type="EMBL" id="KAG5452936.1"/>
    </source>
</evidence>
<keyword evidence="3" id="KW-1185">Reference proteome</keyword>
<protein>
    <submittedName>
        <fullName evidence="2">Uncharacterized protein</fullName>
    </submittedName>
</protein>
<name>A0A8T1MVL7_CLOSI</name>
<accession>A0A8T1MVL7</accession>
<reference evidence="2 3" key="2">
    <citation type="journal article" date="2021" name="Genomics">
        <title>High-quality reference genome for Clonorchis sinensis.</title>
        <authorList>
            <person name="Young N.D."/>
            <person name="Stroehlein A.J."/>
            <person name="Kinkar L."/>
            <person name="Wang T."/>
            <person name="Sohn W.M."/>
            <person name="Chang B.C.H."/>
            <person name="Kaur P."/>
            <person name="Weisz D."/>
            <person name="Dudchenko O."/>
            <person name="Aiden E.L."/>
            <person name="Korhonen P.K."/>
            <person name="Gasser R.B."/>
        </authorList>
    </citation>
    <scope>NUCLEOTIDE SEQUENCE [LARGE SCALE GENOMIC DNA]</scope>
    <source>
        <strain evidence="2">Cs-k2</strain>
    </source>
</reference>
<feature type="region of interest" description="Disordered" evidence="1">
    <location>
        <begin position="51"/>
        <end position="74"/>
    </location>
</feature>
<dbReference type="Proteomes" id="UP000286415">
    <property type="component" value="Unassembled WGS sequence"/>
</dbReference>
<sequence length="102" mass="11456">MPTAFKHWTSVANTAQINAPSDDRIQKVAEIQVKNARLVRIFFHLLRPTGPRKPLVKPSKSLSDTQQRKTHRPLNTVLRTTILSPIFSLRSGLSAFNGNVNI</sequence>
<dbReference type="AlphaFoldDB" id="A0A8T1MVL7"/>
<comment type="caution">
    <text evidence="2">The sequence shown here is derived from an EMBL/GenBank/DDBJ whole genome shotgun (WGS) entry which is preliminary data.</text>
</comment>
<dbReference type="EMBL" id="NIRI02000013">
    <property type="protein sequence ID" value="KAG5452936.1"/>
    <property type="molecule type" value="Genomic_DNA"/>
</dbReference>
<proteinExistence type="predicted"/>
<organism evidence="2 3">
    <name type="scientific">Clonorchis sinensis</name>
    <name type="common">Chinese liver fluke</name>
    <dbReference type="NCBI Taxonomy" id="79923"/>
    <lineage>
        <taxon>Eukaryota</taxon>
        <taxon>Metazoa</taxon>
        <taxon>Spiralia</taxon>
        <taxon>Lophotrochozoa</taxon>
        <taxon>Platyhelminthes</taxon>
        <taxon>Trematoda</taxon>
        <taxon>Digenea</taxon>
        <taxon>Opisthorchiida</taxon>
        <taxon>Opisthorchiata</taxon>
        <taxon>Opisthorchiidae</taxon>
        <taxon>Clonorchis</taxon>
    </lineage>
</organism>
<evidence type="ECO:0000256" key="1">
    <source>
        <dbReference type="SAM" id="MobiDB-lite"/>
    </source>
</evidence>
<gene>
    <name evidence="2" type="ORF">CSKR_204042</name>
</gene>